<dbReference type="InterPro" id="IPR013752">
    <property type="entry name" value="KPA_reductase"/>
</dbReference>
<sequence length="312" mass="34499">MKIVIAGSGAMGATYGSMLAKAGNQVVFLDSWQDNIDSINQYGCKFNNLGTDEVIPIQACKPSEFTDIPDLVIVFTKSMQLSNMLESVKHLFGANTRVLCLLNGLGHTDTLKRFVDPKNILMGVTVLTASMQGAGSFKVSNYGKTEIQNIVDDKEAIEGAKKVVETINNSGLPTVYSEDIMYSIWRKACINGTMNACCTILQCNMEQLGTIPNLRHLLGQIVTEFAMVAKEQGTTLDVKEMTDLVCWFTTSEFQGVKHYPSMYQDLINNHRKTEIDFLNGYVAKKAKEAGKEAFYCELITEFVHGKEKILGV</sequence>
<dbReference type="Gene3D" id="1.10.1040.10">
    <property type="entry name" value="N-(1-d-carboxylethyl)-l-norvaline Dehydrogenase, domain 2"/>
    <property type="match status" value="1"/>
</dbReference>
<comment type="pathway">
    <text evidence="1 9">Cofactor biosynthesis; (R)-pantothenate biosynthesis; (R)-pantoate from 3-methyl-2-oxobutanoate: step 2/2.</text>
</comment>
<comment type="catalytic activity">
    <reaction evidence="8 9">
        <text>(R)-pantoate + NADP(+) = 2-dehydropantoate + NADPH + H(+)</text>
        <dbReference type="Rhea" id="RHEA:16233"/>
        <dbReference type="ChEBI" id="CHEBI:11561"/>
        <dbReference type="ChEBI" id="CHEBI:15378"/>
        <dbReference type="ChEBI" id="CHEBI:15980"/>
        <dbReference type="ChEBI" id="CHEBI:57783"/>
        <dbReference type="ChEBI" id="CHEBI:58349"/>
        <dbReference type="EC" id="1.1.1.169"/>
    </reaction>
</comment>
<comment type="similarity">
    <text evidence="2 9">Belongs to the ketopantoate reductase family.</text>
</comment>
<evidence type="ECO:0000259" key="10">
    <source>
        <dbReference type="Pfam" id="PF02558"/>
    </source>
</evidence>
<evidence type="ECO:0000313" key="13">
    <source>
        <dbReference type="Proteomes" id="UP000419017"/>
    </source>
</evidence>
<dbReference type="Pfam" id="PF08546">
    <property type="entry name" value="ApbA_C"/>
    <property type="match status" value="1"/>
</dbReference>
<gene>
    <name evidence="12" type="ORF">OMES3154_00081</name>
</gene>
<dbReference type="GO" id="GO:0008677">
    <property type="term" value="F:2-dehydropantoate 2-reductase activity"/>
    <property type="evidence" value="ECO:0007669"/>
    <property type="project" value="UniProtKB-EC"/>
</dbReference>
<accession>A0A6I8MBN0</accession>
<keyword evidence="5 9" id="KW-0521">NADP</keyword>
<evidence type="ECO:0000256" key="2">
    <source>
        <dbReference type="ARBA" id="ARBA00007870"/>
    </source>
</evidence>
<evidence type="ECO:0000256" key="8">
    <source>
        <dbReference type="ARBA" id="ARBA00048793"/>
    </source>
</evidence>
<keyword evidence="13" id="KW-1185">Reference proteome</keyword>
<protein>
    <recommendedName>
        <fullName evidence="4 9">2-dehydropantoate 2-reductase</fullName>
        <ecNumber evidence="3 9">1.1.1.169</ecNumber>
    </recommendedName>
    <alternativeName>
        <fullName evidence="7 9">Ketopantoate reductase</fullName>
    </alternativeName>
</protein>
<dbReference type="InterPro" id="IPR050838">
    <property type="entry name" value="Ketopantoate_reductase"/>
</dbReference>
<evidence type="ECO:0000313" key="12">
    <source>
        <dbReference type="EMBL" id="VWL84827.1"/>
    </source>
</evidence>
<evidence type="ECO:0000256" key="7">
    <source>
        <dbReference type="ARBA" id="ARBA00032024"/>
    </source>
</evidence>
<evidence type="ECO:0000259" key="11">
    <source>
        <dbReference type="Pfam" id="PF08546"/>
    </source>
</evidence>
<keyword evidence="9" id="KW-0566">Pantothenate biosynthesis</keyword>
<organism evidence="12 13">
    <name type="scientific">Oceanivirga miroungae</name>
    <dbReference type="NCBI Taxonomy" id="1130046"/>
    <lineage>
        <taxon>Bacteria</taxon>
        <taxon>Fusobacteriati</taxon>
        <taxon>Fusobacteriota</taxon>
        <taxon>Fusobacteriia</taxon>
        <taxon>Fusobacteriales</taxon>
        <taxon>Leptotrichiaceae</taxon>
        <taxon>Oceanivirga</taxon>
    </lineage>
</organism>
<dbReference type="Pfam" id="PF02558">
    <property type="entry name" value="ApbA"/>
    <property type="match status" value="1"/>
</dbReference>
<evidence type="ECO:0000256" key="3">
    <source>
        <dbReference type="ARBA" id="ARBA00013014"/>
    </source>
</evidence>
<dbReference type="InterPro" id="IPR013332">
    <property type="entry name" value="KPR_N"/>
</dbReference>
<dbReference type="Proteomes" id="UP000419017">
    <property type="component" value="Unassembled WGS sequence"/>
</dbReference>
<dbReference type="Gene3D" id="3.40.50.720">
    <property type="entry name" value="NAD(P)-binding Rossmann-like Domain"/>
    <property type="match status" value="1"/>
</dbReference>
<dbReference type="InterPro" id="IPR008927">
    <property type="entry name" value="6-PGluconate_DH-like_C_sf"/>
</dbReference>
<dbReference type="EC" id="1.1.1.169" evidence="3 9"/>
<evidence type="ECO:0000256" key="9">
    <source>
        <dbReference type="RuleBase" id="RU362068"/>
    </source>
</evidence>
<feature type="domain" description="Ketopantoate reductase C-terminal" evidence="11">
    <location>
        <begin position="179"/>
        <end position="307"/>
    </location>
</feature>
<dbReference type="InterPro" id="IPR013328">
    <property type="entry name" value="6PGD_dom2"/>
</dbReference>
<dbReference type="EMBL" id="CABWIB010000001">
    <property type="protein sequence ID" value="VWL84827.1"/>
    <property type="molecule type" value="Genomic_DNA"/>
</dbReference>
<dbReference type="SUPFAM" id="SSF51735">
    <property type="entry name" value="NAD(P)-binding Rossmann-fold domains"/>
    <property type="match status" value="1"/>
</dbReference>
<dbReference type="PANTHER" id="PTHR43765:SF2">
    <property type="entry name" value="2-DEHYDROPANTOATE 2-REDUCTASE"/>
    <property type="match status" value="1"/>
</dbReference>
<feature type="domain" description="Ketopantoate reductase N-terminal" evidence="10">
    <location>
        <begin position="3"/>
        <end position="149"/>
    </location>
</feature>
<reference evidence="12 13" key="1">
    <citation type="submission" date="2019-10" db="EMBL/GenBank/DDBJ databases">
        <authorList>
            <person name="Blom J."/>
        </authorList>
    </citation>
    <scope>NUCLEOTIDE SEQUENCE [LARGE SCALE GENOMIC DNA]</scope>
    <source>
        <strain evidence="12 13">ES3154-GLU</strain>
    </source>
</reference>
<dbReference type="InterPro" id="IPR036291">
    <property type="entry name" value="NAD(P)-bd_dom_sf"/>
</dbReference>
<dbReference type="GO" id="GO:0015940">
    <property type="term" value="P:pantothenate biosynthetic process"/>
    <property type="evidence" value="ECO:0007669"/>
    <property type="project" value="UniProtKB-UniPathway"/>
</dbReference>
<dbReference type="UniPathway" id="UPA00028">
    <property type="reaction ID" value="UER00004"/>
</dbReference>
<dbReference type="AlphaFoldDB" id="A0A6I8MBN0"/>
<evidence type="ECO:0000256" key="1">
    <source>
        <dbReference type="ARBA" id="ARBA00004994"/>
    </source>
</evidence>
<comment type="function">
    <text evidence="9">Catalyzes the NADPH-dependent reduction of ketopantoate into pantoic acid.</text>
</comment>
<dbReference type="InterPro" id="IPR003710">
    <property type="entry name" value="ApbA"/>
</dbReference>
<evidence type="ECO:0000256" key="4">
    <source>
        <dbReference type="ARBA" id="ARBA00019465"/>
    </source>
</evidence>
<name>A0A6I8MBN0_9FUSO</name>
<evidence type="ECO:0000256" key="5">
    <source>
        <dbReference type="ARBA" id="ARBA00022857"/>
    </source>
</evidence>
<dbReference type="SUPFAM" id="SSF48179">
    <property type="entry name" value="6-phosphogluconate dehydrogenase C-terminal domain-like"/>
    <property type="match status" value="1"/>
</dbReference>
<dbReference type="RefSeq" id="WP_156682883.1">
    <property type="nucleotide sequence ID" value="NZ_CABWIB010000001.1"/>
</dbReference>
<evidence type="ECO:0000256" key="6">
    <source>
        <dbReference type="ARBA" id="ARBA00023002"/>
    </source>
</evidence>
<dbReference type="PANTHER" id="PTHR43765">
    <property type="entry name" value="2-DEHYDROPANTOATE 2-REDUCTASE-RELATED"/>
    <property type="match status" value="1"/>
</dbReference>
<keyword evidence="6 9" id="KW-0560">Oxidoreductase</keyword>
<dbReference type="NCBIfam" id="NF005088">
    <property type="entry name" value="PRK06522.1-2"/>
    <property type="match status" value="1"/>
</dbReference>
<dbReference type="GO" id="GO:0005737">
    <property type="term" value="C:cytoplasm"/>
    <property type="evidence" value="ECO:0007669"/>
    <property type="project" value="TreeGrafter"/>
</dbReference>
<dbReference type="GO" id="GO:0050661">
    <property type="term" value="F:NADP binding"/>
    <property type="evidence" value="ECO:0007669"/>
    <property type="project" value="TreeGrafter"/>
</dbReference>
<dbReference type="NCBIfam" id="TIGR00745">
    <property type="entry name" value="apbA_panE"/>
    <property type="match status" value="1"/>
</dbReference>
<proteinExistence type="inferred from homology"/>